<dbReference type="AlphaFoldDB" id="U7PQH0"/>
<feature type="region of interest" description="Disordered" evidence="1">
    <location>
        <begin position="216"/>
        <end position="261"/>
    </location>
</feature>
<keyword evidence="4" id="KW-1185">Reference proteome</keyword>
<dbReference type="eggNOG" id="KOG3986">
    <property type="taxonomic scope" value="Eukaryota"/>
</dbReference>
<dbReference type="InterPro" id="IPR005036">
    <property type="entry name" value="CBM21_dom"/>
</dbReference>
<feature type="region of interest" description="Disordered" evidence="1">
    <location>
        <begin position="722"/>
        <end position="874"/>
    </location>
</feature>
<feature type="region of interest" description="Disordered" evidence="1">
    <location>
        <begin position="346"/>
        <end position="366"/>
    </location>
</feature>
<evidence type="ECO:0000256" key="1">
    <source>
        <dbReference type="SAM" id="MobiDB-lite"/>
    </source>
</evidence>
<dbReference type="PANTHER" id="PTHR12307:SF36">
    <property type="entry name" value="GLYCOGEN-BINDING SUBUNIT 76A"/>
    <property type="match status" value="1"/>
</dbReference>
<feature type="compositionally biased region" description="Polar residues" evidence="1">
    <location>
        <begin position="64"/>
        <end position="85"/>
    </location>
</feature>
<dbReference type="OrthoDB" id="1881at2759"/>
<dbReference type="HOGENOM" id="CLU_012287_0_0_1"/>
<dbReference type="EMBL" id="KI440849">
    <property type="protein sequence ID" value="ERS96740.1"/>
    <property type="molecule type" value="Genomic_DNA"/>
</dbReference>
<feature type="compositionally biased region" description="Polar residues" evidence="1">
    <location>
        <begin position="773"/>
        <end position="784"/>
    </location>
</feature>
<dbReference type="InterPro" id="IPR050782">
    <property type="entry name" value="PP1_regulatory_subunit_3"/>
</dbReference>
<feature type="compositionally biased region" description="Low complexity" evidence="1">
    <location>
        <begin position="785"/>
        <end position="795"/>
    </location>
</feature>
<dbReference type="STRING" id="1391915.U7PQH0"/>
<feature type="compositionally biased region" description="Basic and acidic residues" evidence="1">
    <location>
        <begin position="135"/>
        <end position="148"/>
    </location>
</feature>
<feature type="compositionally biased region" description="Polar residues" evidence="1">
    <location>
        <begin position="724"/>
        <end position="749"/>
    </location>
</feature>
<feature type="compositionally biased region" description="Basic and acidic residues" evidence="1">
    <location>
        <begin position="757"/>
        <end position="772"/>
    </location>
</feature>
<feature type="compositionally biased region" description="Low complexity" evidence="1">
    <location>
        <begin position="244"/>
        <end position="258"/>
    </location>
</feature>
<protein>
    <recommendedName>
        <fullName evidence="2">CBM21 domain-containing protein</fullName>
    </recommendedName>
</protein>
<dbReference type="Proteomes" id="UP000018087">
    <property type="component" value="Unassembled WGS sequence"/>
</dbReference>
<dbReference type="GO" id="GO:2001069">
    <property type="term" value="F:glycogen binding"/>
    <property type="evidence" value="ECO:0007669"/>
    <property type="project" value="TreeGrafter"/>
</dbReference>
<dbReference type="PROSITE" id="PS51159">
    <property type="entry name" value="CBM21"/>
    <property type="match status" value="1"/>
</dbReference>
<name>U7PQH0_SPOS1</name>
<evidence type="ECO:0000313" key="4">
    <source>
        <dbReference type="Proteomes" id="UP000018087"/>
    </source>
</evidence>
<dbReference type="Gene3D" id="2.60.40.2440">
    <property type="entry name" value="Carbohydrate binding type-21 domain"/>
    <property type="match status" value="1"/>
</dbReference>
<dbReference type="Pfam" id="PF03370">
    <property type="entry name" value="CBM_21"/>
    <property type="match status" value="1"/>
</dbReference>
<evidence type="ECO:0000259" key="2">
    <source>
        <dbReference type="PROSITE" id="PS51159"/>
    </source>
</evidence>
<feature type="compositionally biased region" description="Low complexity" evidence="1">
    <location>
        <begin position="1"/>
        <end position="26"/>
    </location>
</feature>
<feature type="region of interest" description="Disordered" evidence="1">
    <location>
        <begin position="1"/>
        <end position="148"/>
    </location>
</feature>
<evidence type="ECO:0000313" key="3">
    <source>
        <dbReference type="EMBL" id="ERS96740.1"/>
    </source>
</evidence>
<feature type="domain" description="CBM21" evidence="2">
    <location>
        <begin position="382"/>
        <end position="496"/>
    </location>
</feature>
<organism evidence="3 4">
    <name type="scientific">Sporothrix schenckii (strain ATCC 58251 / de Perez 2211183)</name>
    <name type="common">Rose-picker's disease fungus</name>
    <dbReference type="NCBI Taxonomy" id="1391915"/>
    <lineage>
        <taxon>Eukaryota</taxon>
        <taxon>Fungi</taxon>
        <taxon>Dikarya</taxon>
        <taxon>Ascomycota</taxon>
        <taxon>Pezizomycotina</taxon>
        <taxon>Sordariomycetes</taxon>
        <taxon>Sordariomycetidae</taxon>
        <taxon>Ophiostomatales</taxon>
        <taxon>Ophiostomataceae</taxon>
        <taxon>Sporothrix</taxon>
    </lineage>
</organism>
<dbReference type="GO" id="GO:0005979">
    <property type="term" value="P:regulation of glycogen biosynthetic process"/>
    <property type="evidence" value="ECO:0007669"/>
    <property type="project" value="TreeGrafter"/>
</dbReference>
<feature type="compositionally biased region" description="Polar residues" evidence="1">
    <location>
        <begin position="796"/>
        <end position="807"/>
    </location>
</feature>
<feature type="compositionally biased region" description="Low complexity" evidence="1">
    <location>
        <begin position="833"/>
        <end position="865"/>
    </location>
</feature>
<gene>
    <name evidence="3" type="ORF">HMPREF1624_06949</name>
</gene>
<dbReference type="GO" id="GO:0008157">
    <property type="term" value="F:protein phosphatase 1 binding"/>
    <property type="evidence" value="ECO:0007669"/>
    <property type="project" value="TreeGrafter"/>
</dbReference>
<reference evidence="4" key="1">
    <citation type="journal article" date="2014" name="Genome Announc.">
        <title>Genome sequence of the pathogenic fungus Sporothrix schenckii (ATCC 58251).</title>
        <authorList>
            <person name="Cuomo C.A."/>
            <person name="Rodriguez-Del Valle N."/>
            <person name="Perez-Sanchez L."/>
            <person name="Abouelleil A."/>
            <person name="Goldberg J."/>
            <person name="Young S."/>
            <person name="Zeng Q."/>
            <person name="Birren B.W."/>
        </authorList>
    </citation>
    <scope>NUCLEOTIDE SEQUENCE [LARGE SCALE GENOMIC DNA]</scope>
    <source>
        <strain evidence="4">ATCC 58251 / de Perez 2211183</strain>
    </source>
</reference>
<dbReference type="GO" id="GO:0000164">
    <property type="term" value="C:protein phosphatase type 1 complex"/>
    <property type="evidence" value="ECO:0007669"/>
    <property type="project" value="TreeGrafter"/>
</dbReference>
<sequence length="896" mass="95350">MPYTPPSSRSPASSAASSPDTSRRPSFNAASKPVNASLHFSPAPPSALPRSSSYLTRHRRTPSAVFNSSVSTISGQPTPQPTSDNLHGMVPVVSGHSYDENSSVRQSPPPITGERRGMPTGAVISPPDSPPTSDDEGHVETRGRRLESMSELKQLHDAVSQLPQQRRASSPNNEPADLGVLVVQPIPPVVSSISSISNISSTETNMRHSFSTTSLDHLRIGGGRSSSIGSNGRRISHMRSATEPSVSVSPSAGSSVANSDEENDLEILAKPPMVRKKSGELVRPALRLGAGRRPSSMPGTPTFSKVVHFDSHLEHVRHFLQVDRPLAVSAGSSPVEVYESESEYPFNSSIPGMKQQQQQQQQKRGGPPFEWEIVLTKFPVETAERKALPVRLERVWLSPDQKFLHGSVSCLNLAFSKLVVCRFTLDYWKTTSEIAAEYSAEIVPRVTPQGNDRFNFTIKLSDLANLESKTMYFCIRYNVDGKEFWDNNNGSNFQLDFKKKMLAINGKSGLQNGALPRSHHRRANATSTQRPVSMPVSLDDFGTSANGHGSKMFDQSVHEYLGESDRPALRLKSSQNGGPSLASDNLTARLVSPSGQAFANRYDFGASLSAAMQAAKDAMATNKRDGGLYMKPSRKVAVVPAPSADAAVKVGAASANTNERVIAVNTTQEPTTVALPVAALDRDSRTILTESALYGPGGIASKSYDEIVSKYCFYVPKPSLPTKDGSSAQNGQNDTKATSSPASTITSDGSPVHTARTHQEPSRPRWHADVPSRDSSSLSIQSVGSPTSSASPPTSGFVQTSPVTNQGHVPGQPRRGTMFATGPLILAGDKAGSGDSDSASTSSSNTASPASPASPAALAGAFPPFAGTPPPPDYSLVKDRFPFANADGHAATAIKG</sequence>
<accession>U7PQH0</accession>
<dbReference type="InterPro" id="IPR038175">
    <property type="entry name" value="CBM21_dom_sf"/>
</dbReference>
<proteinExistence type="predicted"/>
<feature type="region of interest" description="Disordered" evidence="1">
    <location>
        <begin position="510"/>
        <end position="537"/>
    </location>
</feature>
<dbReference type="PANTHER" id="PTHR12307">
    <property type="entry name" value="PROTEIN PHOSPHATASE 1 REGULATORY SUBUNIT"/>
    <property type="match status" value="1"/>
</dbReference>